<comment type="caution">
    <text evidence="1">The sequence shown here is derived from an EMBL/GenBank/DDBJ whole genome shotgun (WGS) entry which is preliminary data.</text>
</comment>
<proteinExistence type="predicted"/>
<protein>
    <submittedName>
        <fullName evidence="1">Luciferase-like monooxygenase family protein</fullName>
    </submittedName>
</protein>
<evidence type="ECO:0000313" key="1">
    <source>
        <dbReference type="EMBL" id="EUJ26371.1"/>
    </source>
</evidence>
<reference evidence="1 2" key="1">
    <citation type="submission" date="2012-12" db="EMBL/GenBank/DDBJ databases">
        <title>Novel taxa of Listeriaceae from agricultural environments in the United States.</title>
        <authorList>
            <person name="den Bakker H.C."/>
            <person name="Allred A."/>
            <person name="Warchocki S."/>
            <person name="Wright E.M."/>
            <person name="Burrell A."/>
            <person name="Nightingale K.K."/>
            <person name="Kephart D."/>
            <person name="Wiedmann M."/>
        </authorList>
    </citation>
    <scope>NUCLEOTIDE SEQUENCE [LARGE SCALE GENOMIC DNA]</scope>
    <source>
        <strain evidence="1 2">FSL F6-1183</strain>
    </source>
</reference>
<gene>
    <name evidence="1" type="ORF">LMUR_13004</name>
</gene>
<keyword evidence="1" id="KW-0560">Oxidoreductase</keyword>
<keyword evidence="1" id="KW-0503">Monooxygenase</keyword>
<evidence type="ECO:0000313" key="2">
    <source>
        <dbReference type="Proteomes" id="UP000019251"/>
    </source>
</evidence>
<accession>A0A829R2Y6</accession>
<name>A0A829R2Y6_LISGR</name>
<dbReference type="Proteomes" id="UP000019251">
    <property type="component" value="Unassembled WGS sequence"/>
</dbReference>
<dbReference type="AlphaFoldDB" id="A0A829R2Y6"/>
<feature type="non-terminal residue" evidence="1">
    <location>
        <position position="48"/>
    </location>
</feature>
<dbReference type="GO" id="GO:0004497">
    <property type="term" value="F:monooxygenase activity"/>
    <property type="evidence" value="ECO:0007669"/>
    <property type="project" value="UniProtKB-KW"/>
</dbReference>
<sequence length="48" mass="5520">MNQNPYMPTFDPKKGLEFGIYTLGDHLTNPHTGTKISAQERLKQIKEM</sequence>
<organism evidence="1 2">
    <name type="scientific">Listeria grayi FSL F6-1183</name>
    <dbReference type="NCBI Taxonomy" id="1265827"/>
    <lineage>
        <taxon>Bacteria</taxon>
        <taxon>Bacillati</taxon>
        <taxon>Bacillota</taxon>
        <taxon>Bacilli</taxon>
        <taxon>Bacillales</taxon>
        <taxon>Listeriaceae</taxon>
        <taxon>Listeria</taxon>
    </lineage>
</organism>
<dbReference type="EMBL" id="AODG01000017">
    <property type="protein sequence ID" value="EUJ26371.1"/>
    <property type="molecule type" value="Genomic_DNA"/>
</dbReference>